<dbReference type="Pfam" id="PF00440">
    <property type="entry name" value="TetR_N"/>
    <property type="match status" value="1"/>
</dbReference>
<comment type="caution">
    <text evidence="4">The sequence shown here is derived from an EMBL/GenBank/DDBJ whole genome shotgun (WGS) entry which is preliminary data.</text>
</comment>
<feature type="domain" description="HTH tetR-type" evidence="3">
    <location>
        <begin position="7"/>
        <end position="67"/>
    </location>
</feature>
<dbReference type="PANTHER" id="PTHR30055:SF223">
    <property type="entry name" value="HTH-TYPE TRANSCRIPTIONAL REGULATOR UIDR"/>
    <property type="match status" value="1"/>
</dbReference>
<dbReference type="EMBL" id="RNRV01000010">
    <property type="protein sequence ID" value="MHO04295.1"/>
    <property type="molecule type" value="Genomic_DNA"/>
</dbReference>
<dbReference type="InterPro" id="IPR001647">
    <property type="entry name" value="HTH_TetR"/>
</dbReference>
<dbReference type="Gene3D" id="1.10.357.10">
    <property type="entry name" value="Tetracycline Repressor, domain 2"/>
    <property type="match status" value="1"/>
</dbReference>
<protein>
    <submittedName>
        <fullName evidence="4">TetR/AcrR family transcriptional regulator</fullName>
    </submittedName>
</protein>
<dbReference type="PROSITE" id="PS50977">
    <property type="entry name" value="HTH_TETR_2"/>
    <property type="match status" value="1"/>
</dbReference>
<proteinExistence type="predicted"/>
<feature type="DNA-binding region" description="H-T-H motif" evidence="2">
    <location>
        <begin position="30"/>
        <end position="49"/>
    </location>
</feature>
<dbReference type="GO" id="GO:0003700">
    <property type="term" value="F:DNA-binding transcription factor activity"/>
    <property type="evidence" value="ECO:0007669"/>
    <property type="project" value="TreeGrafter"/>
</dbReference>
<organism evidence="4">
    <name type="scientific">Escherichia coli</name>
    <dbReference type="NCBI Taxonomy" id="562"/>
    <lineage>
        <taxon>Bacteria</taxon>
        <taxon>Pseudomonadati</taxon>
        <taxon>Pseudomonadota</taxon>
        <taxon>Gammaproteobacteria</taxon>
        <taxon>Enterobacterales</taxon>
        <taxon>Enterobacteriaceae</taxon>
        <taxon>Escherichia</taxon>
    </lineage>
</organism>
<dbReference type="AlphaFoldDB" id="A0A3L0W5L2"/>
<reference evidence="4" key="1">
    <citation type="submission" date="2018-10" db="EMBL/GenBank/DDBJ databases">
        <authorList>
            <consortium name="NARMS: The National Antimicrobial Resistance Monitoring System"/>
        </authorList>
    </citation>
    <scope>NUCLEOTIDE SEQUENCE [LARGE SCALE GENOMIC DNA]</scope>
    <source>
        <strain evidence="4">CVM N17EC0388</strain>
    </source>
</reference>
<accession>A0A3L0W5L2</accession>
<gene>
    <name evidence="4" type="ORF">D9F05_07925</name>
</gene>
<evidence type="ECO:0000313" key="4">
    <source>
        <dbReference type="EMBL" id="MHO04295.1"/>
    </source>
</evidence>
<sequence>MDSKPKRRTRERILATALTQFNLLGEPTVTTSAIAAELEMSPGNLYYHFHNKEEIVNALFGEFEQEMAHLLDTVTPPLDETEDIWFFLHLMFELIWKYRFFYYDISTLMSGNHKVELRFSALLRRKEQTAAAICHSLSGSGLLQGSDAQIAALAANIALVGTFWISYQRALHPRADADIALGVFQVMQLVAPRLRPNARAHLDAIAMHYCPSFATRAPNSDF</sequence>
<evidence type="ECO:0000256" key="2">
    <source>
        <dbReference type="PROSITE-ProRule" id="PRU00335"/>
    </source>
</evidence>
<name>A0A3L0W5L2_ECOLX</name>
<dbReference type="SUPFAM" id="SSF46689">
    <property type="entry name" value="Homeodomain-like"/>
    <property type="match status" value="1"/>
</dbReference>
<evidence type="ECO:0000259" key="3">
    <source>
        <dbReference type="PROSITE" id="PS50977"/>
    </source>
</evidence>
<dbReference type="PANTHER" id="PTHR30055">
    <property type="entry name" value="HTH-TYPE TRANSCRIPTIONAL REGULATOR RUTR"/>
    <property type="match status" value="1"/>
</dbReference>
<dbReference type="InterPro" id="IPR009057">
    <property type="entry name" value="Homeodomain-like_sf"/>
</dbReference>
<dbReference type="GO" id="GO:0000976">
    <property type="term" value="F:transcription cis-regulatory region binding"/>
    <property type="evidence" value="ECO:0007669"/>
    <property type="project" value="TreeGrafter"/>
</dbReference>
<keyword evidence="1 2" id="KW-0238">DNA-binding</keyword>
<evidence type="ECO:0000256" key="1">
    <source>
        <dbReference type="ARBA" id="ARBA00023125"/>
    </source>
</evidence>
<dbReference type="InterPro" id="IPR025722">
    <property type="entry name" value="TetR"/>
</dbReference>
<dbReference type="Pfam" id="PF13972">
    <property type="entry name" value="TetR"/>
    <property type="match status" value="1"/>
</dbReference>
<dbReference type="InterPro" id="IPR050109">
    <property type="entry name" value="HTH-type_TetR-like_transc_reg"/>
</dbReference>